<evidence type="ECO:0000256" key="11">
    <source>
        <dbReference type="SAM" id="MobiDB-lite"/>
    </source>
</evidence>
<dbReference type="InterPro" id="IPR014352">
    <property type="entry name" value="FERM/acyl-CoA-bd_prot_sf"/>
</dbReference>
<dbReference type="Proteomes" id="UP000694867">
    <property type="component" value="Unplaced"/>
</dbReference>
<dbReference type="PANTHER" id="PTHR24119">
    <property type="entry name" value="ACYL-COA-BINDING DOMAIN-CONTAINING PROTEIN 6"/>
    <property type="match status" value="1"/>
</dbReference>
<evidence type="ECO:0000256" key="10">
    <source>
        <dbReference type="PROSITE-ProRule" id="PRU00023"/>
    </source>
</evidence>
<feature type="region of interest" description="Disordered" evidence="11">
    <location>
        <begin position="149"/>
        <end position="170"/>
    </location>
</feature>
<dbReference type="KEGG" id="goe:100902168"/>
<dbReference type="InterPro" id="IPR035984">
    <property type="entry name" value="Acyl-CoA-binding_sf"/>
</dbReference>
<evidence type="ECO:0000256" key="5">
    <source>
        <dbReference type="ARBA" id="ARBA00022737"/>
    </source>
</evidence>
<keyword evidence="8" id="KW-0446">Lipid-binding</keyword>
<dbReference type="Gene3D" id="1.25.40.20">
    <property type="entry name" value="Ankyrin repeat-containing domain"/>
    <property type="match status" value="1"/>
</dbReference>
<evidence type="ECO:0000256" key="6">
    <source>
        <dbReference type="ARBA" id="ARBA00023028"/>
    </source>
</evidence>
<reference evidence="14" key="1">
    <citation type="submission" date="2025-08" db="UniProtKB">
        <authorList>
            <consortium name="RefSeq"/>
        </authorList>
    </citation>
    <scope>IDENTIFICATION</scope>
</reference>
<feature type="repeat" description="ANK" evidence="10">
    <location>
        <begin position="164"/>
        <end position="197"/>
    </location>
</feature>
<dbReference type="PROSITE" id="PS51228">
    <property type="entry name" value="ACB_2"/>
    <property type="match status" value="1"/>
</dbReference>
<dbReference type="PANTHER" id="PTHR24119:SF0">
    <property type="entry name" value="ACYL-COA-BINDING DOMAIN-CONTAINING PROTEIN 6"/>
    <property type="match status" value="1"/>
</dbReference>
<name>A0AAJ6QT65_9ACAR</name>
<dbReference type="AlphaFoldDB" id="A0AAJ6QT65"/>
<dbReference type="GeneID" id="100902168"/>
<dbReference type="PROSITE" id="PS50297">
    <property type="entry name" value="ANK_REP_REGION"/>
    <property type="match status" value="2"/>
</dbReference>
<evidence type="ECO:0000256" key="9">
    <source>
        <dbReference type="ARBA" id="ARBA00023298"/>
    </source>
</evidence>
<dbReference type="InterPro" id="IPR036770">
    <property type="entry name" value="Ankyrin_rpt-contain_sf"/>
</dbReference>
<evidence type="ECO:0000256" key="7">
    <source>
        <dbReference type="ARBA" id="ARBA00023043"/>
    </source>
</evidence>
<keyword evidence="4" id="KW-1052">Target cell membrane</keyword>
<dbReference type="GO" id="GO:0000062">
    <property type="term" value="F:fatty-acyl-CoA binding"/>
    <property type="evidence" value="ECO:0007669"/>
    <property type="project" value="InterPro"/>
</dbReference>
<gene>
    <name evidence="14" type="primary">LOC100902168</name>
</gene>
<dbReference type="RefSeq" id="XP_003743091.1">
    <property type="nucleotide sequence ID" value="XM_003743043.1"/>
</dbReference>
<keyword evidence="13" id="KW-1185">Reference proteome</keyword>
<dbReference type="SUPFAM" id="SSF48403">
    <property type="entry name" value="Ankyrin repeat"/>
    <property type="match status" value="1"/>
</dbReference>
<keyword evidence="3" id="KW-0268">Exocytosis</keyword>
<sequence>MPGSSEMTEEKGTPELEAFFNRATKHVALKLAGDLDNASLLSLYARYKQATEGACNTERPNGWFDSKGKQKWDAWNALKEMSRSTAMEEYVAIVESKDPDFAELKHSVELDKSGQFGMTVSTLRHSMESTKDDEKTVFDWAKEGDASEVEKRLSSTERLPQDDEGLSPLHWASDQGHVDLVRYLLRKFPDDVNVRDKSGLTALHYACCCDYAEIAQILLEHGADPSLKDADGCDCTADIKRLLPSDEPVAK</sequence>
<keyword evidence="6" id="KW-0800">Toxin</keyword>
<proteinExistence type="predicted"/>
<dbReference type="GO" id="GO:0044218">
    <property type="term" value="C:other organism cell membrane"/>
    <property type="evidence" value="ECO:0007669"/>
    <property type="project" value="UniProtKB-KW"/>
</dbReference>
<keyword evidence="6" id="KW-0528">Neurotoxin</keyword>
<keyword evidence="7 10" id="KW-0040">ANK repeat</keyword>
<comment type="subcellular location">
    <subcellularLocation>
        <location evidence="1">Target cell membrane</location>
    </subcellularLocation>
</comment>
<dbReference type="GO" id="GO:0006887">
    <property type="term" value="P:exocytosis"/>
    <property type="evidence" value="ECO:0007669"/>
    <property type="project" value="UniProtKB-KW"/>
</dbReference>
<evidence type="ECO:0000256" key="2">
    <source>
        <dbReference type="ARBA" id="ARBA00018419"/>
    </source>
</evidence>
<evidence type="ECO:0000259" key="12">
    <source>
        <dbReference type="PROSITE" id="PS51228"/>
    </source>
</evidence>
<dbReference type="Pfam" id="PF00887">
    <property type="entry name" value="ACBP"/>
    <property type="match status" value="1"/>
</dbReference>
<evidence type="ECO:0000313" key="14">
    <source>
        <dbReference type="RefSeq" id="XP_003743091.1"/>
    </source>
</evidence>
<evidence type="ECO:0000256" key="3">
    <source>
        <dbReference type="ARBA" id="ARBA00022483"/>
    </source>
</evidence>
<feature type="compositionally biased region" description="Basic and acidic residues" evidence="11">
    <location>
        <begin position="149"/>
        <end position="161"/>
    </location>
</feature>
<feature type="domain" description="ACB" evidence="12">
    <location>
        <begin position="16"/>
        <end position="103"/>
    </location>
</feature>
<keyword evidence="5" id="KW-0677">Repeat</keyword>
<keyword evidence="9" id="KW-1053">Target membrane</keyword>
<evidence type="ECO:0000256" key="1">
    <source>
        <dbReference type="ARBA" id="ARBA00004175"/>
    </source>
</evidence>
<dbReference type="SMART" id="SM00248">
    <property type="entry name" value="ANK"/>
    <property type="match status" value="2"/>
</dbReference>
<evidence type="ECO:0000313" key="13">
    <source>
        <dbReference type="Proteomes" id="UP000694867"/>
    </source>
</evidence>
<protein>
    <recommendedName>
        <fullName evidence="2">Acyl-CoA-binding domain-containing protein 6</fullName>
    </recommendedName>
</protein>
<dbReference type="Pfam" id="PF12796">
    <property type="entry name" value="Ank_2"/>
    <property type="match status" value="1"/>
</dbReference>
<dbReference type="Gene3D" id="1.20.80.10">
    <property type="match status" value="1"/>
</dbReference>
<dbReference type="PRINTS" id="PR01415">
    <property type="entry name" value="ANKYRIN"/>
</dbReference>
<keyword evidence="6" id="KW-0638">Presynaptic neurotoxin</keyword>
<dbReference type="PRINTS" id="PR00689">
    <property type="entry name" value="ACOABINDINGP"/>
</dbReference>
<evidence type="ECO:0000256" key="4">
    <source>
        <dbReference type="ARBA" id="ARBA00022537"/>
    </source>
</evidence>
<keyword evidence="9" id="KW-0472">Membrane</keyword>
<accession>A0AAJ6QT65</accession>
<dbReference type="InterPro" id="IPR002110">
    <property type="entry name" value="Ankyrin_rpt"/>
</dbReference>
<evidence type="ECO:0000256" key="8">
    <source>
        <dbReference type="ARBA" id="ARBA00023121"/>
    </source>
</evidence>
<dbReference type="GO" id="GO:0044231">
    <property type="term" value="C:host cell presynaptic membrane"/>
    <property type="evidence" value="ECO:0007669"/>
    <property type="project" value="UniProtKB-KW"/>
</dbReference>
<organism evidence="13 14">
    <name type="scientific">Galendromus occidentalis</name>
    <name type="common">western predatory mite</name>
    <dbReference type="NCBI Taxonomy" id="34638"/>
    <lineage>
        <taxon>Eukaryota</taxon>
        <taxon>Metazoa</taxon>
        <taxon>Ecdysozoa</taxon>
        <taxon>Arthropoda</taxon>
        <taxon>Chelicerata</taxon>
        <taxon>Arachnida</taxon>
        <taxon>Acari</taxon>
        <taxon>Parasitiformes</taxon>
        <taxon>Mesostigmata</taxon>
        <taxon>Gamasina</taxon>
        <taxon>Phytoseioidea</taxon>
        <taxon>Phytoseiidae</taxon>
        <taxon>Typhlodrominae</taxon>
        <taxon>Galendromus</taxon>
    </lineage>
</organism>
<feature type="repeat" description="ANK" evidence="10">
    <location>
        <begin position="198"/>
        <end position="230"/>
    </location>
</feature>
<dbReference type="PROSITE" id="PS50088">
    <property type="entry name" value="ANK_REPEAT"/>
    <property type="match status" value="2"/>
</dbReference>
<dbReference type="SUPFAM" id="SSF47027">
    <property type="entry name" value="Acyl-CoA binding protein"/>
    <property type="match status" value="1"/>
</dbReference>
<dbReference type="InterPro" id="IPR000582">
    <property type="entry name" value="Acyl-CoA-binding_protein"/>
</dbReference>